<dbReference type="RefSeq" id="WP_205099231.1">
    <property type="nucleotide sequence ID" value="NZ_CAJNAQ010000005.1"/>
</dbReference>
<comment type="caution">
    <text evidence="1">The sequence shown here is derived from an EMBL/GenBank/DDBJ whole genome shotgun (WGS) entry which is preliminary data.</text>
</comment>
<sequence length="184" mass="21134">MTIDYKTEKTETITARISKQTLDKLRSYAKAESTTLNSAINQLLSHAVDWDIVASKTGWVPIPKDILMSYFEKLDDKTIIEVADASGRNVPRDLLLAMRGKFDVKEWVSILRSRAKAAGFHFSEIPEDDHVKFVMKHDMGAKWSIYFQTYYDSAFKALGCEVEFSMTNNTISYKISRRNYDPDK</sequence>
<accession>A0A812F068</accession>
<organism evidence="1 2">
    <name type="scientific">Candidatus Nitrosotenuis uzonensis</name>
    <dbReference type="NCBI Taxonomy" id="1407055"/>
    <lineage>
        <taxon>Archaea</taxon>
        <taxon>Nitrososphaerota</taxon>
        <taxon>Candidatus Nitrosotenuis</taxon>
    </lineage>
</organism>
<reference evidence="1" key="1">
    <citation type="submission" date="2021-02" db="EMBL/GenBank/DDBJ databases">
        <authorList>
            <person name="Han P."/>
        </authorList>
    </citation>
    <scope>NUCLEOTIDE SEQUENCE</scope>
    <source>
        <strain evidence="1">Candidatus Nitrosotenuis uzonensis 5A</strain>
    </source>
</reference>
<dbReference type="InterPro" id="IPR010985">
    <property type="entry name" value="Ribbon_hlx_hlx"/>
</dbReference>
<dbReference type="GO" id="GO:0006355">
    <property type="term" value="P:regulation of DNA-templated transcription"/>
    <property type="evidence" value="ECO:0007669"/>
    <property type="project" value="InterPro"/>
</dbReference>
<dbReference type="SUPFAM" id="SSF47598">
    <property type="entry name" value="Ribbon-helix-helix"/>
    <property type="match status" value="1"/>
</dbReference>
<gene>
    <name evidence="1" type="ORF">NUZ5A_50304</name>
</gene>
<evidence type="ECO:0000313" key="1">
    <source>
        <dbReference type="EMBL" id="CAE6494608.1"/>
    </source>
</evidence>
<name>A0A812F068_9ARCH</name>
<dbReference type="EMBL" id="CAJNAQ010000005">
    <property type="protein sequence ID" value="CAE6494608.1"/>
    <property type="molecule type" value="Genomic_DNA"/>
</dbReference>
<proteinExistence type="predicted"/>
<dbReference type="Proteomes" id="UP000655759">
    <property type="component" value="Unassembled WGS sequence"/>
</dbReference>
<dbReference type="AlphaFoldDB" id="A0A812F068"/>
<protein>
    <submittedName>
        <fullName evidence="1">Uncharacterized protein</fullName>
    </submittedName>
</protein>
<evidence type="ECO:0000313" key="2">
    <source>
        <dbReference type="Proteomes" id="UP000655759"/>
    </source>
</evidence>